<protein>
    <submittedName>
        <fullName evidence="2">Zinc-ribbon domain-containing protein</fullName>
    </submittedName>
</protein>
<dbReference type="Proteomes" id="UP000310406">
    <property type="component" value="Unassembled WGS sequence"/>
</dbReference>
<dbReference type="RefSeq" id="WP_136566494.1">
    <property type="nucleotide sequence ID" value="NZ_JBNZAV010000001.1"/>
</dbReference>
<gene>
    <name evidence="2" type="ORF">EZV76_10470</name>
</gene>
<dbReference type="InterPro" id="IPR031493">
    <property type="entry name" value="Zinc_ribbon_15"/>
</dbReference>
<evidence type="ECO:0000259" key="1">
    <source>
        <dbReference type="Pfam" id="PF17032"/>
    </source>
</evidence>
<evidence type="ECO:0000313" key="2">
    <source>
        <dbReference type="EMBL" id="THV59248.1"/>
    </source>
</evidence>
<dbReference type="Pfam" id="PF17032">
    <property type="entry name" value="Zn_ribbon_15"/>
    <property type="match status" value="1"/>
</dbReference>
<proteinExistence type="predicted"/>
<feature type="domain" description="Zinc-ribbon 15" evidence="1">
    <location>
        <begin position="20"/>
        <end position="68"/>
    </location>
</feature>
<organism evidence="2 3">
    <name type="scientific">Flagellimonas alvinocaridis</name>
    <dbReference type="NCBI Taxonomy" id="2530200"/>
    <lineage>
        <taxon>Bacteria</taxon>
        <taxon>Pseudomonadati</taxon>
        <taxon>Bacteroidota</taxon>
        <taxon>Flavobacteriia</taxon>
        <taxon>Flavobacteriales</taxon>
        <taxon>Flavobacteriaceae</taxon>
        <taxon>Flagellimonas</taxon>
    </lineage>
</organism>
<sequence length="82" mass="9507">MILFFGTKPGKKETKILRNVTCTHCQQTGTLTAVQQSNKAHIFWISVFTINNTSYVECSHCKRIYYKEEFTPEMEQALISSR</sequence>
<dbReference type="EMBL" id="SNTZ01000004">
    <property type="protein sequence ID" value="THV59248.1"/>
    <property type="molecule type" value="Genomic_DNA"/>
</dbReference>
<name>A0A4S8RL88_9FLAO</name>
<evidence type="ECO:0000313" key="3">
    <source>
        <dbReference type="Proteomes" id="UP000310406"/>
    </source>
</evidence>
<comment type="caution">
    <text evidence="2">The sequence shown here is derived from an EMBL/GenBank/DDBJ whole genome shotgun (WGS) entry which is preliminary data.</text>
</comment>
<dbReference type="AlphaFoldDB" id="A0A4S8RL88"/>
<reference evidence="2 3" key="1">
    <citation type="submission" date="2019-03" db="EMBL/GenBank/DDBJ databases">
        <title>Muricauda SCR12 sp.nov, a marine bacterium isolated from Pacific Ocean:the Okinawa trough.</title>
        <authorList>
            <person name="Liu L."/>
        </authorList>
    </citation>
    <scope>NUCLEOTIDE SEQUENCE [LARGE SCALE GENOMIC DNA]</scope>
    <source>
        <strain evidence="2 3">SCR12</strain>
    </source>
</reference>
<accession>A0A4S8RL88</accession>
<keyword evidence="3" id="KW-1185">Reference proteome</keyword>
<dbReference type="OrthoDB" id="766141at2"/>